<feature type="compositionally biased region" description="Pro residues" evidence="2">
    <location>
        <begin position="567"/>
        <end position="585"/>
    </location>
</feature>
<dbReference type="InterPro" id="IPR021861">
    <property type="entry name" value="THO_THOC1"/>
</dbReference>
<feature type="coiled-coil region" evidence="1">
    <location>
        <begin position="517"/>
        <end position="554"/>
    </location>
</feature>
<organism evidence="3 4">
    <name type="scientific">Pyrrhoderma noxium</name>
    <dbReference type="NCBI Taxonomy" id="2282107"/>
    <lineage>
        <taxon>Eukaryota</taxon>
        <taxon>Fungi</taxon>
        <taxon>Dikarya</taxon>
        <taxon>Basidiomycota</taxon>
        <taxon>Agaricomycotina</taxon>
        <taxon>Agaricomycetes</taxon>
        <taxon>Hymenochaetales</taxon>
        <taxon>Hymenochaetaceae</taxon>
        <taxon>Pyrrhoderma</taxon>
    </lineage>
</organism>
<feature type="compositionally biased region" description="Basic and acidic residues" evidence="2">
    <location>
        <begin position="221"/>
        <end position="235"/>
    </location>
</feature>
<name>A0A286USS8_9AGAM</name>
<dbReference type="GO" id="GO:0006406">
    <property type="term" value="P:mRNA export from nucleus"/>
    <property type="evidence" value="ECO:0007669"/>
    <property type="project" value="TreeGrafter"/>
</dbReference>
<dbReference type="FunCoup" id="A0A286USS8">
    <property type="interactions" value="578"/>
</dbReference>
<feature type="compositionally biased region" description="Basic and acidic residues" evidence="2">
    <location>
        <begin position="756"/>
        <end position="769"/>
    </location>
</feature>
<protein>
    <submittedName>
        <fullName evidence="3">UDP-glucose 4-epimerase</fullName>
    </submittedName>
</protein>
<feature type="compositionally biased region" description="Low complexity" evidence="2">
    <location>
        <begin position="557"/>
        <end position="566"/>
    </location>
</feature>
<evidence type="ECO:0000313" key="3">
    <source>
        <dbReference type="EMBL" id="PAV22647.1"/>
    </source>
</evidence>
<evidence type="ECO:0000256" key="1">
    <source>
        <dbReference type="SAM" id="Coils"/>
    </source>
</evidence>
<keyword evidence="1" id="KW-0175">Coiled coil</keyword>
<dbReference type="AlphaFoldDB" id="A0A286USS8"/>
<gene>
    <name evidence="3" type="ORF">PNOK_0260400</name>
</gene>
<dbReference type="InParanoid" id="A0A286USS8"/>
<accession>A0A286USS8</accession>
<feature type="compositionally biased region" description="Basic and acidic residues" evidence="2">
    <location>
        <begin position="242"/>
        <end position="259"/>
    </location>
</feature>
<reference evidence="3 4" key="1">
    <citation type="journal article" date="2017" name="Mol. Ecol.">
        <title>Comparative and population genomic landscape of Phellinus noxius: A hypervariable fungus causing root rot in trees.</title>
        <authorList>
            <person name="Chung C.L."/>
            <person name="Lee T.J."/>
            <person name="Akiba M."/>
            <person name="Lee H.H."/>
            <person name="Kuo T.H."/>
            <person name="Liu D."/>
            <person name="Ke H.M."/>
            <person name="Yokoi T."/>
            <person name="Roa M.B."/>
            <person name="Lu M.J."/>
            <person name="Chang Y.Y."/>
            <person name="Ann P.J."/>
            <person name="Tsai J.N."/>
            <person name="Chen C.Y."/>
            <person name="Tzean S.S."/>
            <person name="Ota Y."/>
            <person name="Hattori T."/>
            <person name="Sahashi N."/>
            <person name="Liou R.F."/>
            <person name="Kikuchi T."/>
            <person name="Tsai I.J."/>
        </authorList>
    </citation>
    <scope>NUCLEOTIDE SEQUENCE [LARGE SCALE GENOMIC DNA]</scope>
    <source>
        <strain evidence="3 4">FFPRI411160</strain>
    </source>
</reference>
<sequence>MFALSKCVDELFTSLPPHPIPKDTIDQLTQKCLTKADSLVSTELRRTQLEYLLREEVYKLAERESTFTDEPDSAYYEELCGKLDVILSFTERDAFENTNTFLLSVLQDLLETQTVASCSHVFSWIEKRSSILLKDMVPQKGKALVLLRALNDLLRRLSKTGNTTTFCGRISTFLSSVFPLGERSGVNLRGEYGPQWEGVAYKKAELPSAVVEEKMDVDVSAETEKAGDAKVEGKIEVPTSDASRDKSPSLRPSEKTEEEKKEELYNTFWSLQLPFSKPTAFTTPGTLESFKSAVNAVLPVIKEATIKERAMMGSKAVTGSLKRKRDAVPVYLEVEDRKYFFAKFLTSPELLDLEIADTQFRRQFLFQLIILLSHLLLFTKAEKQNWVSPKTRAFQMDFTLQPDDAKWVQDTLNRAFEEMRQTTPNGRVFAETVQTILERDRNWIRWKHENCYLFDKEPYPRSLVEETAGSRQPLKEPFEGFKHKYGCESLTEIWAMGYRDLHDLESHFNPGEVKNFVSSIERENARIKMRKTQLEKQAQKMQEARARAAAAAAAAKPAAEVSTSAPTPAPALAPAPTPVPAPVAPVPQRAAVPPPATSPPLHPSLPAKPGTQPASLAAPSQPSPAPSPTPAAAPTPAPAPAPIRPPELTDAVIIKSEETKQLLSWQALRLARDNYLHLFGRIGNGDVIALAQEIEKEKERIQRGDSVPANAETNPVPNATESASLTPASPPQGKDKDVPAEGEKQSDQEQPNAGVEESKGGDDPKMSVD</sequence>
<dbReference type="OrthoDB" id="9402762at2759"/>
<dbReference type="PANTHER" id="PTHR13265">
    <property type="entry name" value="THO COMPLEX SUBUNIT 1"/>
    <property type="match status" value="1"/>
</dbReference>
<dbReference type="GO" id="GO:0000445">
    <property type="term" value="C:THO complex part of transcription export complex"/>
    <property type="evidence" value="ECO:0007669"/>
    <property type="project" value="TreeGrafter"/>
</dbReference>
<keyword evidence="4" id="KW-1185">Reference proteome</keyword>
<evidence type="ECO:0000256" key="2">
    <source>
        <dbReference type="SAM" id="MobiDB-lite"/>
    </source>
</evidence>
<proteinExistence type="predicted"/>
<evidence type="ECO:0000313" key="4">
    <source>
        <dbReference type="Proteomes" id="UP000217199"/>
    </source>
</evidence>
<feature type="compositionally biased region" description="Pro residues" evidence="2">
    <location>
        <begin position="621"/>
        <end position="645"/>
    </location>
</feature>
<feature type="region of interest" description="Disordered" evidence="2">
    <location>
        <begin position="699"/>
        <end position="769"/>
    </location>
</feature>
<dbReference type="Proteomes" id="UP000217199">
    <property type="component" value="Unassembled WGS sequence"/>
</dbReference>
<dbReference type="PANTHER" id="PTHR13265:SF0">
    <property type="entry name" value="HPR1"/>
    <property type="match status" value="1"/>
</dbReference>
<feature type="compositionally biased region" description="Polar residues" evidence="2">
    <location>
        <begin position="711"/>
        <end position="727"/>
    </location>
</feature>
<dbReference type="STRING" id="2282107.A0A286USS8"/>
<feature type="compositionally biased region" description="Basic and acidic residues" evidence="2">
    <location>
        <begin position="733"/>
        <end position="747"/>
    </location>
</feature>
<feature type="compositionally biased region" description="Pro residues" evidence="2">
    <location>
        <begin position="592"/>
        <end position="603"/>
    </location>
</feature>
<feature type="region of interest" description="Disordered" evidence="2">
    <location>
        <begin position="221"/>
        <end position="259"/>
    </location>
</feature>
<dbReference type="EMBL" id="NBII01000002">
    <property type="protein sequence ID" value="PAV22647.1"/>
    <property type="molecule type" value="Genomic_DNA"/>
</dbReference>
<dbReference type="Pfam" id="PF11957">
    <property type="entry name" value="efThoc1"/>
    <property type="match status" value="1"/>
</dbReference>
<comment type="caution">
    <text evidence="3">The sequence shown here is derived from an EMBL/GenBank/DDBJ whole genome shotgun (WGS) entry which is preliminary data.</text>
</comment>
<feature type="region of interest" description="Disordered" evidence="2">
    <location>
        <begin position="557"/>
        <end position="645"/>
    </location>
</feature>